<dbReference type="PANTHER" id="PTHR45023">
    <property type="match status" value="1"/>
</dbReference>
<dbReference type="VEuPathDB" id="FungiDB:H257_09645"/>
<organism evidence="1">
    <name type="scientific">Aphanomyces astaci</name>
    <name type="common">Crayfish plague agent</name>
    <dbReference type="NCBI Taxonomy" id="112090"/>
    <lineage>
        <taxon>Eukaryota</taxon>
        <taxon>Sar</taxon>
        <taxon>Stramenopiles</taxon>
        <taxon>Oomycota</taxon>
        <taxon>Saprolegniomycetes</taxon>
        <taxon>Saprolegniales</taxon>
        <taxon>Verrucalvaceae</taxon>
        <taxon>Aphanomyces</taxon>
    </lineage>
</organism>
<dbReference type="GeneID" id="20811641"/>
<dbReference type="EMBL" id="KI913137">
    <property type="protein sequence ID" value="ETV76111.1"/>
    <property type="molecule type" value="Genomic_DNA"/>
</dbReference>
<dbReference type="STRING" id="112090.W4GA14"/>
<evidence type="ECO:0008006" key="2">
    <source>
        <dbReference type="Google" id="ProtNLM"/>
    </source>
</evidence>
<dbReference type="RefSeq" id="XP_009834236.1">
    <property type="nucleotide sequence ID" value="XM_009835934.1"/>
</dbReference>
<name>W4GA14_APHAT</name>
<sequence length="124" mass="14214">MSLWINDMENELLSKAWVAASEDPIKGSGQTLTTFWDTVTHRFNEIKPERRPQRTARALESKFADIKHVVSKCGKSTLLQDHHFQDGQWTQFQGHGVLASPARQAKMRSVSGKRLRHQEINQAF</sequence>
<gene>
    <name evidence="1" type="ORF">H257_09645</name>
</gene>
<proteinExistence type="predicted"/>
<reference evidence="1" key="1">
    <citation type="submission" date="2013-12" db="EMBL/GenBank/DDBJ databases">
        <title>The Genome Sequence of Aphanomyces astaci APO3.</title>
        <authorList>
            <consortium name="The Broad Institute Genomics Platform"/>
            <person name="Russ C."/>
            <person name="Tyler B."/>
            <person name="van West P."/>
            <person name="Dieguez-Uribeondo J."/>
            <person name="Young S.K."/>
            <person name="Zeng Q."/>
            <person name="Gargeya S."/>
            <person name="Fitzgerald M."/>
            <person name="Abouelleil A."/>
            <person name="Alvarado L."/>
            <person name="Chapman S.B."/>
            <person name="Gainer-Dewar J."/>
            <person name="Goldberg J."/>
            <person name="Griggs A."/>
            <person name="Gujja S."/>
            <person name="Hansen M."/>
            <person name="Howarth C."/>
            <person name="Imamovic A."/>
            <person name="Ireland A."/>
            <person name="Larimer J."/>
            <person name="McCowan C."/>
            <person name="Murphy C."/>
            <person name="Pearson M."/>
            <person name="Poon T.W."/>
            <person name="Priest M."/>
            <person name="Roberts A."/>
            <person name="Saif S."/>
            <person name="Shea T."/>
            <person name="Sykes S."/>
            <person name="Wortman J."/>
            <person name="Nusbaum C."/>
            <person name="Birren B."/>
        </authorList>
    </citation>
    <scope>NUCLEOTIDE SEQUENCE [LARGE SCALE GENOMIC DNA]</scope>
    <source>
        <strain evidence="1">APO3</strain>
    </source>
</reference>
<dbReference type="OrthoDB" id="116445at2759"/>
<protein>
    <recommendedName>
        <fullName evidence="2">Myb/SANT-like domain-containing protein</fullName>
    </recommendedName>
</protein>
<dbReference type="AlphaFoldDB" id="W4GA14"/>
<accession>W4GA14</accession>
<evidence type="ECO:0000313" key="1">
    <source>
        <dbReference type="EMBL" id="ETV76111.1"/>
    </source>
</evidence>
<dbReference type="PANTHER" id="PTHR45023:SF14">
    <property type="entry name" value="GLUTATHIONE TRANSFERASE"/>
    <property type="match status" value="1"/>
</dbReference>